<dbReference type="AlphaFoldDB" id="A0A4P7QGA0"/>
<dbReference type="Proteomes" id="UP000296352">
    <property type="component" value="Chromosome"/>
</dbReference>
<dbReference type="GO" id="GO:0003676">
    <property type="term" value="F:nucleic acid binding"/>
    <property type="evidence" value="ECO:0007669"/>
    <property type="project" value="InterPro"/>
</dbReference>
<protein>
    <recommendedName>
        <fullName evidence="1">HNH nuclease domain-containing protein</fullName>
    </recommendedName>
</protein>
<feature type="domain" description="HNH nuclease" evidence="1">
    <location>
        <begin position="240"/>
        <end position="292"/>
    </location>
</feature>
<sequence length="330" mass="36313">MSITSHLSAIASGLALIRDLDGMTKQTLIELGAPADYADELLRVHSVYFGETAFTGKQRNARRTRHDLLTLLRIEKHVGRVKTQRAAWDLRVELCATPAEKVDAVARQRLKEINPPKPAQDGVRVTRGTGKWRLTITGDSSRIADIWDGFGDTLESFEEAFFTGTARPAVTANVVVTLDALDEILDGDGEEVTLKLTNGSTMTGAEFINRMFRDRYNVGLFHPEKGPVNLYRAERFANDKQRLLCMMENPTCAWPGCNCPATQAQFHHIIPFKNGGNTNAANLVTLCAYHNAVNSDSGPNINGKMARIGGQTAWISPYGRVIYTGMYAAA</sequence>
<dbReference type="SMART" id="SM00507">
    <property type="entry name" value="HNHc"/>
    <property type="match status" value="1"/>
</dbReference>
<dbReference type="KEGG" id="cee:CENDO_07585"/>
<keyword evidence="3" id="KW-1185">Reference proteome</keyword>
<evidence type="ECO:0000313" key="2">
    <source>
        <dbReference type="EMBL" id="QCB28791.1"/>
    </source>
</evidence>
<evidence type="ECO:0000259" key="1">
    <source>
        <dbReference type="SMART" id="SM00507"/>
    </source>
</evidence>
<dbReference type="InterPro" id="IPR003615">
    <property type="entry name" value="HNH_nuc"/>
</dbReference>
<dbReference type="Gene3D" id="1.10.30.50">
    <property type="match status" value="1"/>
</dbReference>
<dbReference type="GO" id="GO:0004519">
    <property type="term" value="F:endonuclease activity"/>
    <property type="evidence" value="ECO:0007669"/>
    <property type="project" value="InterPro"/>
</dbReference>
<dbReference type="CDD" id="cd00085">
    <property type="entry name" value="HNHc"/>
    <property type="match status" value="1"/>
</dbReference>
<dbReference type="InterPro" id="IPR002711">
    <property type="entry name" value="HNH"/>
</dbReference>
<proteinExistence type="predicted"/>
<dbReference type="RefSeq" id="WP_168707186.1">
    <property type="nucleotide sequence ID" value="NZ_CP039247.1"/>
</dbReference>
<dbReference type="Pfam" id="PF01844">
    <property type="entry name" value="HNH"/>
    <property type="match status" value="1"/>
</dbReference>
<reference evidence="2 3" key="1">
    <citation type="submission" date="2019-04" db="EMBL/GenBank/DDBJ databases">
        <title>Corynebacterium endometrii sp. nov., isolated from the uterus of a cow with endometritis.</title>
        <authorList>
            <person name="Ballas P."/>
            <person name="Ruckert C."/>
            <person name="Wagener K."/>
            <person name="Drillich M."/>
            <person name="Kaempfer P."/>
            <person name="Busse H.-J."/>
            <person name="Ehling-Schulz M."/>
        </authorList>
    </citation>
    <scope>NUCLEOTIDE SEQUENCE [LARGE SCALE GENOMIC DNA]</scope>
    <source>
        <strain evidence="2 3">LMM-1653</strain>
    </source>
</reference>
<dbReference type="EMBL" id="CP039247">
    <property type="protein sequence ID" value="QCB28791.1"/>
    <property type="molecule type" value="Genomic_DNA"/>
</dbReference>
<dbReference type="GO" id="GO:0008270">
    <property type="term" value="F:zinc ion binding"/>
    <property type="evidence" value="ECO:0007669"/>
    <property type="project" value="InterPro"/>
</dbReference>
<gene>
    <name evidence="2" type="ORF">CENDO_07585</name>
</gene>
<evidence type="ECO:0000313" key="3">
    <source>
        <dbReference type="Proteomes" id="UP000296352"/>
    </source>
</evidence>
<organism evidence="2 3">
    <name type="scientific">Corynebacterium endometrii</name>
    <dbReference type="NCBI Taxonomy" id="2488819"/>
    <lineage>
        <taxon>Bacteria</taxon>
        <taxon>Bacillati</taxon>
        <taxon>Actinomycetota</taxon>
        <taxon>Actinomycetes</taxon>
        <taxon>Mycobacteriales</taxon>
        <taxon>Corynebacteriaceae</taxon>
        <taxon>Corynebacterium</taxon>
    </lineage>
</organism>
<name>A0A4P7QGA0_9CORY</name>
<accession>A0A4P7QGA0</accession>